<dbReference type="AlphaFoldDB" id="A0A7R9G935"/>
<dbReference type="InterPro" id="IPR000210">
    <property type="entry name" value="BTB/POZ_dom"/>
</dbReference>
<dbReference type="Gene3D" id="3.30.710.10">
    <property type="entry name" value="Potassium Channel Kv1.1, Chain A"/>
    <property type="match status" value="1"/>
</dbReference>
<organism evidence="3">
    <name type="scientific">Notodromas monacha</name>
    <dbReference type="NCBI Taxonomy" id="399045"/>
    <lineage>
        <taxon>Eukaryota</taxon>
        <taxon>Metazoa</taxon>
        <taxon>Ecdysozoa</taxon>
        <taxon>Arthropoda</taxon>
        <taxon>Crustacea</taxon>
        <taxon>Oligostraca</taxon>
        <taxon>Ostracoda</taxon>
        <taxon>Podocopa</taxon>
        <taxon>Podocopida</taxon>
        <taxon>Cypridocopina</taxon>
        <taxon>Cypridoidea</taxon>
        <taxon>Cyprididae</taxon>
        <taxon>Notodromas</taxon>
    </lineage>
</organism>
<gene>
    <name evidence="3" type="ORF">NMOB1V02_LOCUS214</name>
</gene>
<dbReference type="EMBL" id="OA882052">
    <property type="protein sequence ID" value="CAD7272272.1"/>
    <property type="molecule type" value="Genomic_DNA"/>
</dbReference>
<proteinExistence type="predicted"/>
<protein>
    <recommendedName>
        <fullName evidence="2">BTB domain-containing protein</fullName>
    </recommendedName>
</protein>
<evidence type="ECO:0000256" key="1">
    <source>
        <dbReference type="SAM" id="MobiDB-lite"/>
    </source>
</evidence>
<dbReference type="PROSITE" id="PS50097">
    <property type="entry name" value="BTB"/>
    <property type="match status" value="1"/>
</dbReference>
<dbReference type="EMBL" id="CAJPEX010000015">
    <property type="protein sequence ID" value="CAG0912424.1"/>
    <property type="molecule type" value="Genomic_DNA"/>
</dbReference>
<dbReference type="SUPFAM" id="SSF54695">
    <property type="entry name" value="POZ domain"/>
    <property type="match status" value="1"/>
</dbReference>
<dbReference type="InterPro" id="IPR011333">
    <property type="entry name" value="SKP1/BTB/POZ_sf"/>
</dbReference>
<accession>A0A7R9G935</accession>
<sequence>MSHSSRVTFGPSGKLNLENILNVEPLSDVTIICSEGAEKVHAHSSVLSQASIFLKDLLTNSTCCCQSKVVFLPQWHSRHLIHLLQLVYLGEVELYSAKELEELCKLGRLLGIEINRWNLEEYSVPEVTIESPPQTLPDTDQEGFLDLFDNPPPFADIDLPPKSFVKNEPRDEYDDDCVIVGVTPSSKPAINPSNNSLLRTVKRELDEKPLRVVSLPRNSGHSVTSDYASISNCSPKSLESGYSKSITGSGSVSNTPSHNIPSEDDEDFEDFLSSRRQYQAEIRKLNGGMKRGFPCFERSSPGNSDSQLGFDPTDESVPPVLRYFEDEERKAAVLKAISENRHPGLAGKLPKMNTHDIVDSGVEFATCEMCRIRGKGIPTTHVCRECVVPLHDCCSRSYHDHVGIPTTGT</sequence>
<feature type="domain" description="BTB" evidence="2">
    <location>
        <begin position="27"/>
        <end position="96"/>
    </location>
</feature>
<evidence type="ECO:0000313" key="3">
    <source>
        <dbReference type="EMBL" id="CAD7272272.1"/>
    </source>
</evidence>
<dbReference type="SMART" id="SM00225">
    <property type="entry name" value="BTB"/>
    <property type="match status" value="1"/>
</dbReference>
<feature type="compositionally biased region" description="Polar residues" evidence="1">
    <location>
        <begin position="239"/>
        <end position="260"/>
    </location>
</feature>
<dbReference type="Pfam" id="PF00651">
    <property type="entry name" value="BTB"/>
    <property type="match status" value="1"/>
</dbReference>
<evidence type="ECO:0000259" key="2">
    <source>
        <dbReference type="PROSITE" id="PS50097"/>
    </source>
</evidence>
<dbReference type="Proteomes" id="UP000678499">
    <property type="component" value="Unassembled WGS sequence"/>
</dbReference>
<evidence type="ECO:0000313" key="4">
    <source>
        <dbReference type="Proteomes" id="UP000678499"/>
    </source>
</evidence>
<name>A0A7R9G935_9CRUS</name>
<keyword evidence="4" id="KW-1185">Reference proteome</keyword>
<reference evidence="3" key="1">
    <citation type="submission" date="2020-11" db="EMBL/GenBank/DDBJ databases">
        <authorList>
            <person name="Tran Van P."/>
        </authorList>
    </citation>
    <scope>NUCLEOTIDE SEQUENCE</scope>
</reference>
<feature type="region of interest" description="Disordered" evidence="1">
    <location>
        <begin position="239"/>
        <end position="266"/>
    </location>
</feature>